<feature type="region of interest" description="Disordered" evidence="1">
    <location>
        <begin position="1"/>
        <end position="27"/>
    </location>
</feature>
<evidence type="ECO:0000313" key="2">
    <source>
        <dbReference type="EMBL" id="GIG32121.1"/>
    </source>
</evidence>
<dbReference type="RefSeq" id="WP_239072817.1">
    <property type="nucleotide sequence ID" value="NZ_BAABFI010000009.1"/>
</dbReference>
<dbReference type="GO" id="GO:0009898">
    <property type="term" value="C:cytoplasmic side of plasma membrane"/>
    <property type="evidence" value="ECO:0007669"/>
    <property type="project" value="TreeGrafter"/>
</dbReference>
<dbReference type="PANTHER" id="PTHR43384:SF14">
    <property type="entry name" value="ESX-1 SECRETION-ASSOCIATED PROTEIN ESPI"/>
    <property type="match status" value="1"/>
</dbReference>
<gene>
    <name evidence="3" type="ORF">BKA21_002642</name>
    <name evidence="2" type="ORF">Col01nite_12800</name>
</gene>
<dbReference type="SUPFAM" id="SSF52540">
    <property type="entry name" value="P-loop containing nucleoside triphosphate hydrolases"/>
    <property type="match status" value="1"/>
</dbReference>
<sequence>MTDSGSVATRTPATAAGTGTDGADQLPRITAEVREDGTGQISVDGVVQKIAARDLAEAGATMTARIAAIATDAGQALPVEVRDPDGLWSLLIHPDGRVDEAPDADAVTGATPTTRGPVPAGAAPAAPVAAPAPRAASEPPTGTGGTSLPTLDDLLAARHPGHTGPAEHGWQRAVRRVTFGAVKPQPGKAERRRRSASAAVRRTFDGPRTVVVVNPKGGAHKTTATMLLAATFGLERGGYTLAWDNNETRGTLGWRSQHGDHTSTAVDLLRALPHLQRRGTLRIGDLDAFVRTQRQEQFDVLASDENAASASSVDAESFRSLHGVLSQFYRVLVVDTGNNMRASNWRAAVDAADQLVVVSTVREDTAQSAAWALDALRATGHEDLVREAVTILSAPEPKVDKDLRLRLVSHFGALTRAVVEVPHDKALVAGGPIEHAALRPATRDAWLRATAMVAEGL</sequence>
<dbReference type="EMBL" id="BONN01000003">
    <property type="protein sequence ID" value="GIG32121.1"/>
    <property type="molecule type" value="Genomic_DNA"/>
</dbReference>
<keyword evidence="3" id="KW-0966">Cell projection</keyword>
<dbReference type="GO" id="GO:0005829">
    <property type="term" value="C:cytosol"/>
    <property type="evidence" value="ECO:0007669"/>
    <property type="project" value="TreeGrafter"/>
</dbReference>
<dbReference type="GO" id="GO:0005524">
    <property type="term" value="F:ATP binding"/>
    <property type="evidence" value="ECO:0007669"/>
    <property type="project" value="TreeGrafter"/>
</dbReference>
<evidence type="ECO:0000256" key="1">
    <source>
        <dbReference type="SAM" id="MobiDB-lite"/>
    </source>
</evidence>
<keyword evidence="3" id="KW-0282">Flagellum</keyword>
<dbReference type="InterPro" id="IPR027417">
    <property type="entry name" value="P-loop_NTPase"/>
</dbReference>
<reference evidence="3 4" key="1">
    <citation type="submission" date="2020-07" db="EMBL/GenBank/DDBJ databases">
        <title>Sequencing the genomes of 1000 actinobacteria strains.</title>
        <authorList>
            <person name="Klenk H.-P."/>
        </authorList>
    </citation>
    <scope>NUCLEOTIDE SEQUENCE [LARGE SCALE GENOMIC DNA]</scope>
    <source>
        <strain evidence="3 4">DSM 24482</strain>
    </source>
</reference>
<comment type="caution">
    <text evidence="3">The sequence shown here is derived from an EMBL/GenBank/DDBJ whole genome shotgun (WGS) entry which is preliminary data.</text>
</comment>
<dbReference type="GO" id="GO:0051782">
    <property type="term" value="P:negative regulation of cell division"/>
    <property type="evidence" value="ECO:0007669"/>
    <property type="project" value="TreeGrafter"/>
</dbReference>
<keyword evidence="3" id="KW-0969">Cilium</keyword>
<dbReference type="InterPro" id="IPR050625">
    <property type="entry name" value="ParA/MinD_ATPase"/>
</dbReference>
<proteinExistence type="predicted"/>
<protein>
    <submittedName>
        <fullName evidence="3">MinD-like ATPase involved in chromosome partitioning or flagellar assembly</fullName>
    </submittedName>
</protein>
<dbReference type="Gene3D" id="3.40.50.300">
    <property type="entry name" value="P-loop containing nucleotide triphosphate hydrolases"/>
    <property type="match status" value="1"/>
</dbReference>
<dbReference type="Proteomes" id="UP000577956">
    <property type="component" value="Unassembled WGS sequence"/>
</dbReference>
<feature type="region of interest" description="Disordered" evidence="1">
    <location>
        <begin position="96"/>
        <end position="168"/>
    </location>
</feature>
<reference evidence="2 5" key="2">
    <citation type="submission" date="2021-01" db="EMBL/GenBank/DDBJ databases">
        <title>Whole genome shotgun sequence of Cellulomonas oligotrophica NBRC 109435.</title>
        <authorList>
            <person name="Komaki H."/>
            <person name="Tamura T."/>
        </authorList>
    </citation>
    <scope>NUCLEOTIDE SEQUENCE [LARGE SCALE GENOMIC DNA]</scope>
    <source>
        <strain evidence="2 5">NBRC 109435</strain>
    </source>
</reference>
<dbReference type="EMBL" id="JACCBK010000001">
    <property type="protein sequence ID" value="NYD87093.1"/>
    <property type="molecule type" value="Genomic_DNA"/>
</dbReference>
<evidence type="ECO:0000313" key="3">
    <source>
        <dbReference type="EMBL" id="NYD87093.1"/>
    </source>
</evidence>
<evidence type="ECO:0000313" key="5">
    <source>
        <dbReference type="Proteomes" id="UP000618382"/>
    </source>
</evidence>
<dbReference type="PANTHER" id="PTHR43384">
    <property type="entry name" value="SEPTUM SITE-DETERMINING PROTEIN MIND HOMOLOG, CHLOROPLASTIC-RELATED"/>
    <property type="match status" value="1"/>
</dbReference>
<keyword evidence="5" id="KW-1185">Reference proteome</keyword>
<feature type="compositionally biased region" description="Low complexity" evidence="1">
    <location>
        <begin position="106"/>
        <end position="154"/>
    </location>
</feature>
<organism evidence="3 4">
    <name type="scientific">Cellulomonas oligotrophica</name>
    <dbReference type="NCBI Taxonomy" id="931536"/>
    <lineage>
        <taxon>Bacteria</taxon>
        <taxon>Bacillati</taxon>
        <taxon>Actinomycetota</taxon>
        <taxon>Actinomycetes</taxon>
        <taxon>Micrococcales</taxon>
        <taxon>Cellulomonadaceae</taxon>
        <taxon>Cellulomonas</taxon>
    </lineage>
</organism>
<dbReference type="GO" id="GO:0016887">
    <property type="term" value="F:ATP hydrolysis activity"/>
    <property type="evidence" value="ECO:0007669"/>
    <property type="project" value="TreeGrafter"/>
</dbReference>
<dbReference type="AlphaFoldDB" id="A0A7Y9JXT3"/>
<evidence type="ECO:0000313" key="4">
    <source>
        <dbReference type="Proteomes" id="UP000577956"/>
    </source>
</evidence>
<name>A0A7Y9JXT3_9CELL</name>
<accession>A0A7Y9JXT3</accession>
<feature type="compositionally biased region" description="Low complexity" evidence="1">
    <location>
        <begin position="8"/>
        <end position="23"/>
    </location>
</feature>
<dbReference type="Proteomes" id="UP000618382">
    <property type="component" value="Unassembled WGS sequence"/>
</dbReference>